<organism evidence="1">
    <name type="scientific">Anguilla anguilla</name>
    <name type="common">European freshwater eel</name>
    <name type="synonym">Muraena anguilla</name>
    <dbReference type="NCBI Taxonomy" id="7936"/>
    <lineage>
        <taxon>Eukaryota</taxon>
        <taxon>Metazoa</taxon>
        <taxon>Chordata</taxon>
        <taxon>Craniata</taxon>
        <taxon>Vertebrata</taxon>
        <taxon>Euteleostomi</taxon>
        <taxon>Actinopterygii</taxon>
        <taxon>Neopterygii</taxon>
        <taxon>Teleostei</taxon>
        <taxon>Anguilliformes</taxon>
        <taxon>Anguillidae</taxon>
        <taxon>Anguilla</taxon>
    </lineage>
</organism>
<protein>
    <submittedName>
        <fullName evidence="1">Uncharacterized protein</fullName>
    </submittedName>
</protein>
<dbReference type="EMBL" id="GBXM01017496">
    <property type="protein sequence ID" value="JAH91081.1"/>
    <property type="molecule type" value="Transcribed_RNA"/>
</dbReference>
<reference evidence="1" key="2">
    <citation type="journal article" date="2015" name="Fish Shellfish Immunol.">
        <title>Early steps in the European eel (Anguilla anguilla)-Vibrio vulnificus interaction in the gills: Role of the RtxA13 toxin.</title>
        <authorList>
            <person name="Callol A."/>
            <person name="Pajuelo D."/>
            <person name="Ebbesson L."/>
            <person name="Teles M."/>
            <person name="MacKenzie S."/>
            <person name="Amaro C."/>
        </authorList>
    </citation>
    <scope>NUCLEOTIDE SEQUENCE</scope>
</reference>
<reference evidence="1" key="1">
    <citation type="submission" date="2014-11" db="EMBL/GenBank/DDBJ databases">
        <authorList>
            <person name="Amaro Gonzalez C."/>
        </authorList>
    </citation>
    <scope>NUCLEOTIDE SEQUENCE</scope>
</reference>
<dbReference type="AlphaFoldDB" id="A0A0E9WLA4"/>
<sequence length="38" mass="4265">MSNYFAAAHFALLNYKCTYILGDQNTVAITNQCIYGCK</sequence>
<proteinExistence type="predicted"/>
<name>A0A0E9WLA4_ANGAN</name>
<evidence type="ECO:0000313" key="1">
    <source>
        <dbReference type="EMBL" id="JAH91081.1"/>
    </source>
</evidence>
<accession>A0A0E9WLA4</accession>